<keyword evidence="4" id="KW-1185">Reference proteome</keyword>
<dbReference type="InterPro" id="IPR006461">
    <property type="entry name" value="PLAC_motif_containing"/>
</dbReference>
<dbReference type="PANTHER" id="PTHR31045:SF30">
    <property type="entry name" value="PLAC8 FAMILY PROTEIN"/>
    <property type="match status" value="1"/>
</dbReference>
<dbReference type="InterPro" id="IPR032710">
    <property type="entry name" value="NTF2-like_dom_sf"/>
</dbReference>
<dbReference type="InterPro" id="IPR009798">
    <property type="entry name" value="Wun1-like"/>
</dbReference>
<evidence type="ECO:0000256" key="2">
    <source>
        <dbReference type="SAM" id="Phobius"/>
    </source>
</evidence>
<feature type="region of interest" description="Disordered" evidence="1">
    <location>
        <begin position="1"/>
        <end position="25"/>
    </location>
</feature>
<accession>A0AA88R5C5</accession>
<keyword evidence="2" id="KW-1133">Transmembrane helix</keyword>
<dbReference type="AlphaFoldDB" id="A0AA88R5C5"/>
<feature type="region of interest" description="Disordered" evidence="1">
    <location>
        <begin position="498"/>
        <end position="534"/>
    </location>
</feature>
<dbReference type="Pfam" id="PF07107">
    <property type="entry name" value="WI12"/>
    <property type="match status" value="1"/>
</dbReference>
<organism evidence="3 4">
    <name type="scientific">Escallonia rubra</name>
    <dbReference type="NCBI Taxonomy" id="112253"/>
    <lineage>
        <taxon>Eukaryota</taxon>
        <taxon>Viridiplantae</taxon>
        <taxon>Streptophyta</taxon>
        <taxon>Embryophyta</taxon>
        <taxon>Tracheophyta</taxon>
        <taxon>Spermatophyta</taxon>
        <taxon>Magnoliopsida</taxon>
        <taxon>eudicotyledons</taxon>
        <taxon>Gunneridae</taxon>
        <taxon>Pentapetalae</taxon>
        <taxon>asterids</taxon>
        <taxon>campanulids</taxon>
        <taxon>Escalloniales</taxon>
        <taxon>Escalloniaceae</taxon>
        <taxon>Escallonia</taxon>
    </lineage>
</organism>
<proteinExistence type="predicted"/>
<dbReference type="Gene3D" id="3.10.450.50">
    <property type="match status" value="1"/>
</dbReference>
<feature type="transmembrane region" description="Helical" evidence="2">
    <location>
        <begin position="126"/>
        <end position="149"/>
    </location>
</feature>
<dbReference type="Pfam" id="PF04749">
    <property type="entry name" value="PLAC8"/>
    <property type="match status" value="1"/>
</dbReference>
<dbReference type="Proteomes" id="UP001187471">
    <property type="component" value="Unassembled WGS sequence"/>
</dbReference>
<reference evidence="3" key="1">
    <citation type="submission" date="2022-12" db="EMBL/GenBank/DDBJ databases">
        <title>Draft genome assemblies for two species of Escallonia (Escalloniales).</title>
        <authorList>
            <person name="Chanderbali A."/>
            <person name="Dervinis C."/>
            <person name="Anghel I."/>
            <person name="Soltis D."/>
            <person name="Soltis P."/>
            <person name="Zapata F."/>
        </authorList>
    </citation>
    <scope>NUCLEOTIDE SEQUENCE</scope>
    <source>
        <strain evidence="3">UCBG92.1500</strain>
        <tissue evidence="3">Leaf</tissue>
    </source>
</reference>
<feature type="transmembrane region" description="Helical" evidence="2">
    <location>
        <begin position="218"/>
        <end position="241"/>
    </location>
</feature>
<dbReference type="GO" id="GO:0009975">
    <property type="term" value="F:cyclase activity"/>
    <property type="evidence" value="ECO:0007669"/>
    <property type="project" value="TreeGrafter"/>
</dbReference>
<dbReference type="NCBIfam" id="TIGR01571">
    <property type="entry name" value="A_thal_Cys_rich"/>
    <property type="match status" value="1"/>
</dbReference>
<keyword evidence="2" id="KW-0812">Transmembrane</keyword>
<sequence length="714" mass="80214">MVSSDTGENHDGNKESNGSKVKSAIPLHISTSQRGLISDEDPQNRLDGSVTSLPKRMRFLKFGSLASPSARFQRIAEQRDEFSRTVPSSTSHVLRQRFSRVFDRKIDWASLRKLCKEWIRNPTNMVLFVWIVCVAVSGAILFLVMTGMLNAALPKKSQRDAWFEVNNQILNALFTLMCLYQHPKRIYHLVLLLRWRSEDISKLRKIYCKNGTYKPHEWAHMMVVIGLLNLNCFAQYALCGLNVGYKRSARPAIGVGITISVAIGAPAIAGVYSIVSPLGKDYHSELDEEAQLEITTAETSAPSQLVSKRFEKRFSFASRDEGRIVETRPRWSGGVLDFWDDISLAFLSLFCSFCVFGWNLERLGFGNMYVHIATFLLFCMAPFWIFNLAAININNEVVREALGITGIFLCVFGLLYGGFWRIQLRKRFNLPSYNFCFGKPAVSDCVLWLCCCWCSLAQEVRTGNSYDIVEDKFYRKEMDGSVQLPISPLPRENGDFQFRSGPSSPLANNSSPSQTMKANNSPSPGRFSKDYQSPGRQLAMVEEESYTRGSFLQELADAQDLEETNNRRVVLALYDALSSRDVDTVHKLLAPDLEWWFHGPPSHQFMMRLLTGTATSDESFEFAPQSVSPFGSTVLVEGCDHGRSISWIHAWTVTDGIITQVREYFNTSLTVTRFGPSDFASTSSAITSLHCPSIWESSLSGRVGKSVPGLVLAI</sequence>
<dbReference type="EMBL" id="JAVXUO010001427">
    <property type="protein sequence ID" value="KAK2982447.1"/>
    <property type="molecule type" value="Genomic_DNA"/>
</dbReference>
<feature type="transmembrane region" description="Helical" evidence="2">
    <location>
        <begin position="253"/>
        <end position="275"/>
    </location>
</feature>
<evidence type="ECO:0000313" key="4">
    <source>
        <dbReference type="Proteomes" id="UP001187471"/>
    </source>
</evidence>
<feature type="compositionally biased region" description="Low complexity" evidence="1">
    <location>
        <begin position="500"/>
        <end position="513"/>
    </location>
</feature>
<dbReference type="InterPro" id="IPR021369">
    <property type="entry name" value="DUF2985"/>
</dbReference>
<comment type="caution">
    <text evidence="3">The sequence shown here is derived from an EMBL/GenBank/DDBJ whole genome shotgun (WGS) entry which is preliminary data.</text>
</comment>
<gene>
    <name evidence="3" type="ORF">RJ640_026290</name>
</gene>
<dbReference type="Pfam" id="PF11204">
    <property type="entry name" value="DUF2985"/>
    <property type="match status" value="1"/>
</dbReference>
<feature type="compositionally biased region" description="Polar residues" evidence="1">
    <location>
        <begin position="514"/>
        <end position="523"/>
    </location>
</feature>
<feature type="transmembrane region" description="Helical" evidence="2">
    <location>
        <begin position="342"/>
        <end position="360"/>
    </location>
</feature>
<evidence type="ECO:0000256" key="1">
    <source>
        <dbReference type="SAM" id="MobiDB-lite"/>
    </source>
</evidence>
<evidence type="ECO:0000313" key="3">
    <source>
        <dbReference type="EMBL" id="KAK2982447.1"/>
    </source>
</evidence>
<dbReference type="GO" id="GO:0051762">
    <property type="term" value="P:sesquiterpene biosynthetic process"/>
    <property type="evidence" value="ECO:0007669"/>
    <property type="project" value="TreeGrafter"/>
</dbReference>
<dbReference type="SUPFAM" id="SSF54427">
    <property type="entry name" value="NTF2-like"/>
    <property type="match status" value="1"/>
</dbReference>
<keyword evidence="2" id="KW-0472">Membrane</keyword>
<name>A0AA88R5C5_9ASTE</name>
<feature type="transmembrane region" description="Helical" evidence="2">
    <location>
        <begin position="372"/>
        <end position="391"/>
    </location>
</feature>
<feature type="transmembrane region" description="Helical" evidence="2">
    <location>
        <begin position="397"/>
        <end position="419"/>
    </location>
</feature>
<dbReference type="PANTHER" id="PTHR31045">
    <property type="entry name" value="PLAC8 FAMILY PROTEIN-RELATED"/>
    <property type="match status" value="1"/>
</dbReference>
<protein>
    <submittedName>
        <fullName evidence="3">Uncharacterized protein</fullName>
    </submittedName>
</protein>